<comment type="similarity">
    <text evidence="9">In the N-terminal section; belongs to the UvrB family.</text>
</comment>
<dbReference type="InterPro" id="IPR004576">
    <property type="entry name" value="Mfd"/>
</dbReference>
<organism evidence="12 13">
    <name type="scientific">Massilicoli timonensis</name>
    <dbReference type="NCBI Taxonomy" id="2015901"/>
    <lineage>
        <taxon>Bacteria</taxon>
        <taxon>Bacillati</taxon>
        <taxon>Bacillota</taxon>
        <taxon>Erysipelotrichia</taxon>
        <taxon>Erysipelotrichales</taxon>
        <taxon>Erysipelotrichaceae</taxon>
        <taxon>Massilicoli</taxon>
    </lineage>
</organism>
<keyword evidence="8 9" id="KW-0234">DNA repair</keyword>
<evidence type="ECO:0000256" key="1">
    <source>
        <dbReference type="ARBA" id="ARBA00022490"/>
    </source>
</evidence>
<keyword evidence="4 9" id="KW-0378">Hydrolase</keyword>
<evidence type="ECO:0000256" key="5">
    <source>
        <dbReference type="ARBA" id="ARBA00022806"/>
    </source>
</evidence>
<dbReference type="InterPro" id="IPR037235">
    <property type="entry name" value="TRCF-like_C_D7"/>
</dbReference>
<dbReference type="InterPro" id="IPR036101">
    <property type="entry name" value="CarD-like/TRCF_RID_sf"/>
</dbReference>
<dbReference type="InterPro" id="IPR001650">
    <property type="entry name" value="Helicase_C-like"/>
</dbReference>
<keyword evidence="5" id="KW-0347">Helicase</keyword>
<comment type="subcellular location">
    <subcellularLocation>
        <location evidence="9">Cytoplasm</location>
    </subcellularLocation>
</comment>
<evidence type="ECO:0000313" key="12">
    <source>
        <dbReference type="EMBL" id="MCQ5122278.1"/>
    </source>
</evidence>
<keyword evidence="13" id="KW-1185">Reference proteome</keyword>
<keyword evidence="2 9" id="KW-0547">Nucleotide-binding</keyword>
<dbReference type="SMART" id="SM00490">
    <property type="entry name" value="HELICc"/>
    <property type="match status" value="1"/>
</dbReference>
<dbReference type="Gene3D" id="3.40.50.300">
    <property type="entry name" value="P-loop containing nucleotide triphosphate hydrolases"/>
    <property type="match status" value="2"/>
</dbReference>
<keyword evidence="7 9" id="KW-0238">DNA-binding</keyword>
<dbReference type="Gene3D" id="2.40.10.170">
    <property type="match status" value="1"/>
</dbReference>
<keyword evidence="3 9" id="KW-0227">DNA damage</keyword>
<dbReference type="InterPro" id="IPR047112">
    <property type="entry name" value="RecG/Mfd"/>
</dbReference>
<dbReference type="Pfam" id="PF17757">
    <property type="entry name" value="UvrB_inter"/>
    <property type="match status" value="1"/>
</dbReference>
<gene>
    <name evidence="9 12" type="primary">mfd</name>
    <name evidence="12" type="ORF">NE663_08410</name>
</gene>
<evidence type="ECO:0000256" key="3">
    <source>
        <dbReference type="ARBA" id="ARBA00022763"/>
    </source>
</evidence>
<dbReference type="SMART" id="SM01058">
    <property type="entry name" value="CarD_TRCF"/>
    <property type="match status" value="1"/>
</dbReference>
<protein>
    <recommendedName>
        <fullName evidence="9">Transcription-repair-coupling factor</fullName>
        <shortName evidence="9">TRCF</shortName>
        <ecNumber evidence="9">3.6.4.-</ecNumber>
    </recommendedName>
</protein>
<dbReference type="RefSeq" id="WP_256198144.1">
    <property type="nucleotide sequence ID" value="NZ_JANGCH010000012.1"/>
</dbReference>
<dbReference type="InterPro" id="IPR014001">
    <property type="entry name" value="Helicase_ATP-bd"/>
</dbReference>
<dbReference type="PROSITE" id="PS51194">
    <property type="entry name" value="HELICASE_CTER"/>
    <property type="match status" value="1"/>
</dbReference>
<dbReference type="Pfam" id="PF00271">
    <property type="entry name" value="Helicase_C"/>
    <property type="match status" value="1"/>
</dbReference>
<dbReference type="HAMAP" id="MF_00969">
    <property type="entry name" value="TRCF"/>
    <property type="match status" value="1"/>
</dbReference>
<evidence type="ECO:0000256" key="4">
    <source>
        <dbReference type="ARBA" id="ARBA00022801"/>
    </source>
</evidence>
<dbReference type="SUPFAM" id="SSF141259">
    <property type="entry name" value="CarD-like"/>
    <property type="match status" value="1"/>
</dbReference>
<dbReference type="Gene3D" id="3.90.1150.50">
    <property type="entry name" value="Transcription-repair-coupling factor, D7 domain"/>
    <property type="match status" value="1"/>
</dbReference>
<name>A0ABT1SM53_9FIRM</name>
<evidence type="ECO:0000256" key="9">
    <source>
        <dbReference type="HAMAP-Rule" id="MF_00969"/>
    </source>
</evidence>
<dbReference type="InterPro" id="IPR041471">
    <property type="entry name" value="UvrB_inter"/>
</dbReference>
<dbReference type="EC" id="3.6.4.-" evidence="9"/>
<comment type="similarity">
    <text evidence="9">In the C-terminal section; belongs to the helicase family. RecG subfamily.</text>
</comment>
<feature type="domain" description="Helicase C-terminal" evidence="11">
    <location>
        <begin position="789"/>
        <end position="950"/>
    </location>
</feature>
<dbReference type="Proteomes" id="UP001524435">
    <property type="component" value="Unassembled WGS sequence"/>
</dbReference>
<accession>A0ABT1SM53</accession>
<dbReference type="InterPro" id="IPR027417">
    <property type="entry name" value="P-loop_NTPase"/>
</dbReference>
<dbReference type="InterPro" id="IPR011545">
    <property type="entry name" value="DEAD/DEAH_box_helicase_dom"/>
</dbReference>
<comment type="caution">
    <text evidence="12">The sequence shown here is derived from an EMBL/GenBank/DDBJ whole genome shotgun (WGS) entry which is preliminary data.</text>
</comment>
<dbReference type="Gene3D" id="3.40.50.11180">
    <property type="match status" value="1"/>
</dbReference>
<evidence type="ECO:0000259" key="10">
    <source>
        <dbReference type="PROSITE" id="PS51192"/>
    </source>
</evidence>
<dbReference type="CDD" id="cd17991">
    <property type="entry name" value="DEXHc_TRCF"/>
    <property type="match status" value="1"/>
</dbReference>
<evidence type="ECO:0000256" key="6">
    <source>
        <dbReference type="ARBA" id="ARBA00022840"/>
    </source>
</evidence>
<dbReference type="Gene3D" id="3.30.2060.10">
    <property type="entry name" value="Penicillin-binding protein 1b domain"/>
    <property type="match status" value="1"/>
</dbReference>
<dbReference type="NCBIfam" id="TIGR00580">
    <property type="entry name" value="mfd"/>
    <property type="match status" value="1"/>
</dbReference>
<dbReference type="SUPFAM" id="SSF143517">
    <property type="entry name" value="TRCF domain-like"/>
    <property type="match status" value="1"/>
</dbReference>
<dbReference type="PANTHER" id="PTHR47964">
    <property type="entry name" value="ATP-DEPENDENT DNA HELICASE HOMOLOG RECG, CHLOROPLASTIC"/>
    <property type="match status" value="1"/>
</dbReference>
<keyword evidence="1 9" id="KW-0963">Cytoplasm</keyword>
<evidence type="ECO:0000259" key="11">
    <source>
        <dbReference type="PROSITE" id="PS51194"/>
    </source>
</evidence>
<feature type="domain" description="Helicase ATP-binding" evidence="10">
    <location>
        <begin position="614"/>
        <end position="775"/>
    </location>
</feature>
<keyword evidence="6 9" id="KW-0067">ATP-binding</keyword>
<dbReference type="EMBL" id="JANGCH010000012">
    <property type="protein sequence ID" value="MCQ5122278.1"/>
    <property type="molecule type" value="Genomic_DNA"/>
</dbReference>
<evidence type="ECO:0000256" key="2">
    <source>
        <dbReference type="ARBA" id="ARBA00022741"/>
    </source>
</evidence>
<dbReference type="InterPro" id="IPR003711">
    <property type="entry name" value="CarD-like/TRCF_RID"/>
</dbReference>
<sequence>MNQLLKLLAHDPAVNAILQKKNCLGNLGLQEEALLLAAAFQQKPRSYFIVKQNLYSAQKLYERLRPLLKEQVLLFAMEESLRVEAIAASPEMKAAQVETLNRILDPSAKIIITHTGACMRYLPDPESFRSHCLHIETGMCLDYDQMKQLLFEAGYQPVSRVDQPLCYASRGGIIDVFSINHEDPIRIEFFDNEIDTIRYFDIHTQRTKQLQQAVTIIPATTLLLDEEEIAQIVEKVNHQLQKQMTKEKDSSLEERINDDLDQIANHMDEPFIYRYFTYKKTNASLFDYDPHALVILSSEEEVKDAEKRIQEETIAYLQELAEEKQALATFTHFHDLHTIIAQREVITFGLFLNFKDPISSGIVSVTPPDLIFEKIMEEISLTAKKQTVLLSVNEKHKEQIKQYLNEHLTPYQEIDEESPFTSGISFYPGIFGEGFSLAEEQIVCYSDKELFHEKVKLGRYHNKFKEAEVLHNYMELEIGDYIVHNQHGIGQYMGIVTRENDGVHKDFLHIIYKGNDELFVPLEQFKLVRKFVSKEGARPKLNKLGSGDWEKTKKRISENIKELAERLIHLYAVREEHIGHAFSKDSVFQRQFEEDFPYELTADQEKAVKEIKADMELDKPMDRLLCGDVGFGKTEVAIRAAFKAVIDEKQVAFLCPTTILSQQHYHTFRKRFENYPVQIAVLNRYVEPSLQKKIIQDVKAGKIDILIGTHRILSKDVSFHDLGLLVIDEEQRFGVEHKEKIKELKNSIDVLSLSATPIPRTLQMSLIGIRALSQLDTPPQNRMPVQTYVIEKNMHVIKEVIERELVREGQVFYLYNNVKEIYQVAAKLKELMPDTTIGVAHGQMQREEIEDVMMRFIDNAYQVLVCTTIIETGIDIPNANTIIIDQADRFGLSQLYQIKGRVGRSDRLAYAYLMYSPQKQMSEIAMKRLKSIKEFTQLGSGYKVAMRDLTIRGAGDMLGAKQAGFIDTVGIDMYIEMLNEAIQEQKGIIKEELPQIKKANAKLDAYIPQQFAPEDMEKITLYQRMDTLKTKADLLAMQEEIKDNYGRLPKSVQLLFEKKRLEILINEPHVFRFQENERNILLEFDEAWSAQVDGVALFERMTTISRDIKIRYAEKRIKMNLTKTKEWLSVVIEILEACEKQ</sequence>
<dbReference type="Pfam" id="PF02559">
    <property type="entry name" value="CarD_TRCF_RID"/>
    <property type="match status" value="1"/>
</dbReference>
<comment type="function">
    <text evidence="9">Couples transcription and DNA repair by recognizing RNA polymerase (RNAP) stalled at DNA lesions. Mediates ATP-dependent release of RNAP and its truncated transcript from the DNA, and recruitment of nucleotide excision repair machinery to the damaged site.</text>
</comment>
<dbReference type="SMART" id="SM00487">
    <property type="entry name" value="DEXDc"/>
    <property type="match status" value="1"/>
</dbReference>
<dbReference type="PANTHER" id="PTHR47964:SF1">
    <property type="entry name" value="ATP-DEPENDENT DNA HELICASE HOMOLOG RECG, CHLOROPLASTIC"/>
    <property type="match status" value="1"/>
</dbReference>
<evidence type="ECO:0000256" key="7">
    <source>
        <dbReference type="ARBA" id="ARBA00023125"/>
    </source>
</evidence>
<dbReference type="SMART" id="SM00982">
    <property type="entry name" value="TRCF"/>
    <property type="match status" value="1"/>
</dbReference>
<evidence type="ECO:0000313" key="13">
    <source>
        <dbReference type="Proteomes" id="UP001524435"/>
    </source>
</evidence>
<proteinExistence type="inferred from homology"/>
<dbReference type="InterPro" id="IPR005118">
    <property type="entry name" value="TRCF_C"/>
</dbReference>
<dbReference type="PROSITE" id="PS51192">
    <property type="entry name" value="HELICASE_ATP_BIND_1"/>
    <property type="match status" value="1"/>
</dbReference>
<dbReference type="Pfam" id="PF03461">
    <property type="entry name" value="TRCF"/>
    <property type="match status" value="1"/>
</dbReference>
<dbReference type="Pfam" id="PF00270">
    <property type="entry name" value="DEAD"/>
    <property type="match status" value="1"/>
</dbReference>
<dbReference type="SUPFAM" id="SSF52540">
    <property type="entry name" value="P-loop containing nucleoside triphosphate hydrolases"/>
    <property type="match status" value="3"/>
</dbReference>
<evidence type="ECO:0000256" key="8">
    <source>
        <dbReference type="ARBA" id="ARBA00023204"/>
    </source>
</evidence>
<reference evidence="12 13" key="1">
    <citation type="submission" date="2022-06" db="EMBL/GenBank/DDBJ databases">
        <title>Isolation of gut microbiota from human fecal samples.</title>
        <authorList>
            <person name="Pamer E.G."/>
            <person name="Barat B."/>
            <person name="Waligurski E."/>
            <person name="Medina S."/>
            <person name="Paddock L."/>
            <person name="Mostad J."/>
        </authorList>
    </citation>
    <scope>NUCLEOTIDE SEQUENCE [LARGE SCALE GENOMIC DNA]</scope>
    <source>
        <strain evidence="12 13">DFI.6.1</strain>
    </source>
</reference>